<dbReference type="Gene3D" id="1.25.40.180">
    <property type="match status" value="1"/>
</dbReference>
<evidence type="ECO:0000256" key="1">
    <source>
        <dbReference type="ARBA" id="ARBA00004514"/>
    </source>
</evidence>
<dbReference type="OrthoDB" id="424572at2759"/>
<dbReference type="GO" id="GO:0005085">
    <property type="term" value="F:guanyl-nucleotide exchange factor activity"/>
    <property type="evidence" value="ECO:0007669"/>
    <property type="project" value="InterPro"/>
</dbReference>
<comment type="similarity">
    <text evidence="3">Belongs to the eukaryotic ribosomal protein eL20 family.</text>
</comment>
<dbReference type="InterPro" id="IPR023573">
    <property type="entry name" value="Ribosomal_eL20_dom"/>
</dbReference>
<keyword evidence="13" id="KW-1185">Reference proteome</keyword>
<accession>A0A1V9ZXB9</accession>
<dbReference type="Pfam" id="PF02020">
    <property type="entry name" value="W2"/>
    <property type="match status" value="1"/>
</dbReference>
<evidence type="ECO:0000256" key="4">
    <source>
        <dbReference type="ARBA" id="ARBA00022490"/>
    </source>
</evidence>
<dbReference type="GO" id="GO:1990904">
    <property type="term" value="C:ribonucleoprotein complex"/>
    <property type="evidence" value="ECO:0007669"/>
    <property type="project" value="UniProtKB-KW"/>
</dbReference>
<dbReference type="InterPro" id="IPR044123">
    <property type="entry name" value="W2_eIF2B_epsilon"/>
</dbReference>
<dbReference type="GO" id="GO:0005851">
    <property type="term" value="C:eukaryotic translation initiation factor 2B complex"/>
    <property type="evidence" value="ECO:0007669"/>
    <property type="project" value="TreeGrafter"/>
</dbReference>
<evidence type="ECO:0000313" key="13">
    <source>
        <dbReference type="Proteomes" id="UP000243217"/>
    </source>
</evidence>
<protein>
    <recommendedName>
        <fullName evidence="7">Translation initiation factor eIF2B subunit epsilon</fullName>
    </recommendedName>
    <alternativeName>
        <fullName evidence="8">eIF2B GDP-GTP exchange factor subunit epsilon</fullName>
    </alternativeName>
</protein>
<dbReference type="Pfam" id="PF25084">
    <property type="entry name" value="LbH_EIF2B"/>
    <property type="match status" value="1"/>
</dbReference>
<feature type="domain" description="W2" evidence="11">
    <location>
        <begin position="641"/>
        <end position="829"/>
    </location>
</feature>
<keyword evidence="12" id="KW-0648">Protein biosynthesis</keyword>
<gene>
    <name evidence="12" type="ORF">THRCLA_05187</name>
</gene>
<dbReference type="InterPro" id="IPR003307">
    <property type="entry name" value="W2_domain"/>
</dbReference>
<evidence type="ECO:0000256" key="2">
    <source>
        <dbReference type="ARBA" id="ARBA00007878"/>
    </source>
</evidence>
<dbReference type="Pfam" id="PF00483">
    <property type="entry name" value="NTP_transferase"/>
    <property type="match status" value="1"/>
</dbReference>
<dbReference type="HAMAP" id="MF_00273">
    <property type="entry name" value="Ribosomal_eL20"/>
    <property type="match status" value="1"/>
</dbReference>
<dbReference type="InterPro" id="IPR051956">
    <property type="entry name" value="eIF2B_epsilon"/>
</dbReference>
<dbReference type="InterPro" id="IPR035543">
    <property type="entry name" value="eIF-2B_epsilon_N"/>
</dbReference>
<dbReference type="InterPro" id="IPR016024">
    <property type="entry name" value="ARM-type_fold"/>
</dbReference>
<proteinExistence type="inferred from homology"/>
<evidence type="ECO:0000256" key="10">
    <source>
        <dbReference type="SAM" id="MobiDB-lite"/>
    </source>
</evidence>
<dbReference type="InterPro" id="IPR056764">
    <property type="entry name" value="LbH_EIF2B3/5"/>
</dbReference>
<dbReference type="PANTHER" id="PTHR45887">
    <property type="entry name" value="TRANSLATION INITIATION FACTOR EIF-2B SUBUNIT EPSILON"/>
    <property type="match status" value="1"/>
</dbReference>
<dbReference type="Gene3D" id="2.160.10.10">
    <property type="entry name" value="Hexapeptide repeat proteins"/>
    <property type="match status" value="1"/>
</dbReference>
<keyword evidence="12" id="KW-0396">Initiation factor</keyword>
<evidence type="ECO:0000256" key="5">
    <source>
        <dbReference type="ARBA" id="ARBA00022980"/>
    </source>
</evidence>
<dbReference type="GO" id="GO:0005829">
    <property type="term" value="C:cytosol"/>
    <property type="evidence" value="ECO:0007669"/>
    <property type="project" value="UniProtKB-SubCell"/>
</dbReference>
<dbReference type="Proteomes" id="UP000243217">
    <property type="component" value="Unassembled WGS sequence"/>
</dbReference>
<sequence>MPAIHQYQVVGRKAPTETDPNPPAFRMKLFAPNEVLAKSRFWYFLHQMKKMKKTTGEILCLNELREKNKRIVKNYGVWIRYNSRSGTHNMYKEYRDVTLCGAIEQMYAELAGRHRARPRSIQIMRTSILAAKDCKKPNTLQYHDSKIKFPLSHRVPRPATKSQRTPKVLLPLANVPMLEYTLEFLASNGVEEVLIFCTAHAAAIEAFLATSVIAMTVKTQCILCPTCLTAGDAIRELDRMQLVRSDPFILISGDVVSNMNLKAAIESHEVRKKKDSTSIMTVVMKEVQVHHDIRPLTDDLIVAMDTQTNQIVLYESQHTPNALLPTAMFQDHRQIGFRYDLMDAQIDICSPDVLVQFSDNFDYQDIRRDFIRNEVLNYEMGNRIHAHIISKEFAARVLDPRTYSAISHAILQRWAYPMVPDNNFLGPASTYDHQRGDIYKEKDVQLARTSVLKSTTIIGAHTSVDANSEISKSAIGRNCRIGKNVRITGSFLWDNVVIEDDVVINGAILCNNVVIRKGAVINEGSMLSFNVVIGAGFTVPSYTKITTVKASDDDDGFSDDDDEEASQDDDLWNPKDVGVDGEGRLWTLDDDEIYIEGSDDEDDDGDNEHARMHRLKQTLIGAKDIVSARTSRLASWDVLSESDDEEPLNAFEEEDPMERFVRVVMDMVMSGDANGDDVENLFLEIKSFKFAQNRSFADCLQAILPALCNVIPRANKPPMAIMGLLKPKLEKWSGVVTKCIMNDVERTKIVDVIAAYCLNPSNSASFQTLFRFILQVAYDLEWITEDSIFEWENKVLATPQHAELVLLQTPAMKEFLEWLREDEESDEEESDEESLIGPFWIMTTIAFSSEYEEDGYSLMELPPEVCQAIEEGEDVCIIGDSTQRAVLCTPTKSFHLVQEDQSNVRLLVDSVNWEPNNMKDAVSIRGMAMRHYELSEKPWNLHELKQVLLENPWTGENEPTAKRQKRSLYTLEDLMDRLQHSVYEIKQMLVKLQAVEIDGYWRIIDAQYLRNVVGQVLDTMLQMDLDFNHSYSLEQFQSYNGDVRPVVLAHCLKMYSKTIENDKYQLDDTKIAKFHAIAIFEDTKGKEWAVPDFLEQWGYRVPDGVPTDLSLLHGIAILRSGNPDRLVYFPEDQLSIEPKKRFQEMFAFQQKWLLTQLEPYLVSLLSESNTQASLLLNVVHHTGGAHC</sequence>
<comment type="caution">
    <text evidence="12">The sequence shown here is derived from an EMBL/GenBank/DDBJ whole genome shotgun (WGS) entry which is preliminary data.</text>
</comment>
<evidence type="ECO:0000313" key="12">
    <source>
        <dbReference type="EMBL" id="OQS02440.1"/>
    </source>
</evidence>
<comment type="similarity">
    <text evidence="2">Belongs to the eIF-2B gamma/epsilon subunits family.</text>
</comment>
<dbReference type="PANTHER" id="PTHR45887:SF1">
    <property type="entry name" value="TRANSLATION INITIATION FACTOR EIF-2B SUBUNIT EPSILON"/>
    <property type="match status" value="1"/>
</dbReference>
<dbReference type="FunFam" id="3.10.20.10:FF:000001">
    <property type="entry name" value="60S ribosomal protein L18a"/>
    <property type="match status" value="1"/>
</dbReference>
<keyword evidence="4" id="KW-0963">Cytoplasm</keyword>
<comment type="subcellular location">
    <subcellularLocation>
        <location evidence="1">Cytoplasm</location>
        <location evidence="1">Cytosol</location>
    </subcellularLocation>
</comment>
<organism evidence="12 13">
    <name type="scientific">Thraustotheca clavata</name>
    <dbReference type="NCBI Taxonomy" id="74557"/>
    <lineage>
        <taxon>Eukaryota</taxon>
        <taxon>Sar</taxon>
        <taxon>Stramenopiles</taxon>
        <taxon>Oomycota</taxon>
        <taxon>Saprolegniomycetes</taxon>
        <taxon>Saprolegniales</taxon>
        <taxon>Achlyaceae</taxon>
        <taxon>Thraustotheca</taxon>
    </lineage>
</organism>
<evidence type="ECO:0000256" key="9">
    <source>
        <dbReference type="ARBA" id="ARBA00046432"/>
    </source>
</evidence>
<evidence type="ECO:0000259" key="11">
    <source>
        <dbReference type="PROSITE" id="PS51363"/>
    </source>
</evidence>
<dbReference type="Pfam" id="PF01775">
    <property type="entry name" value="Ribosomal_L18A"/>
    <property type="match status" value="1"/>
</dbReference>
<dbReference type="CDD" id="cd04197">
    <property type="entry name" value="eIF-2B_epsilon_N"/>
    <property type="match status" value="1"/>
</dbReference>
<dbReference type="GO" id="GO:0007064">
    <property type="term" value="P:mitotic sister chromatid cohesion"/>
    <property type="evidence" value="ECO:0007669"/>
    <property type="project" value="InterPro"/>
</dbReference>
<keyword evidence="5" id="KW-0689">Ribosomal protein</keyword>
<dbReference type="GO" id="GO:0003735">
    <property type="term" value="F:structural constituent of ribosome"/>
    <property type="evidence" value="ECO:0007669"/>
    <property type="project" value="InterPro"/>
</dbReference>
<evidence type="ECO:0000256" key="8">
    <source>
        <dbReference type="ARBA" id="ARBA00044345"/>
    </source>
</evidence>
<dbReference type="GO" id="GO:0031390">
    <property type="term" value="C:Ctf18 RFC-like complex"/>
    <property type="evidence" value="ECO:0007669"/>
    <property type="project" value="InterPro"/>
</dbReference>
<comment type="subunit">
    <text evidence="9">Component of the translation initiation factor 2B (eIF2B) complex which is a heterodecamer of two sets of five different subunits: alpha, beta, gamma, delta and epsilon. Subunits alpha, beta and delta comprise a regulatory subcomplex and subunits epsilon and gamma comprise a catalytic subcomplex. Within the complex, the hexameric regulatory complex resides at the center, with the two heterodimeric catalytic subcomplexes bound on opposite sides.</text>
</comment>
<reference evidence="12 13" key="1">
    <citation type="journal article" date="2014" name="Genome Biol. Evol.">
        <title>The secreted proteins of Achlya hypogyna and Thraustotheca clavata identify the ancestral oomycete secretome and reveal gene acquisitions by horizontal gene transfer.</title>
        <authorList>
            <person name="Misner I."/>
            <person name="Blouin N."/>
            <person name="Leonard G."/>
            <person name="Richards T.A."/>
            <person name="Lane C.E."/>
        </authorList>
    </citation>
    <scope>NUCLEOTIDE SEQUENCE [LARGE SCALE GENOMIC DNA]</scope>
    <source>
        <strain evidence="12 13">ATCC 34112</strain>
    </source>
</reference>
<dbReference type="STRING" id="74557.A0A1V9ZXB9"/>
<dbReference type="AlphaFoldDB" id="A0A1V9ZXB9"/>
<dbReference type="InterPro" id="IPR028877">
    <property type="entry name" value="Ribosomal_eL20"/>
</dbReference>
<feature type="region of interest" description="Disordered" evidence="10">
    <location>
        <begin position="550"/>
        <end position="574"/>
    </location>
</feature>
<dbReference type="SUPFAM" id="SSF48371">
    <property type="entry name" value="ARM repeat"/>
    <property type="match status" value="1"/>
</dbReference>
<dbReference type="CDD" id="cd05787">
    <property type="entry name" value="LbH_eIF2B_epsilon"/>
    <property type="match status" value="1"/>
</dbReference>
<dbReference type="InterPro" id="IPR005835">
    <property type="entry name" value="NTP_transferase_dom"/>
</dbReference>
<feature type="compositionally biased region" description="Acidic residues" evidence="10">
    <location>
        <begin position="552"/>
        <end position="571"/>
    </location>
</feature>
<name>A0A1V9ZXB9_9STRA</name>
<dbReference type="InterPro" id="IPR029044">
    <property type="entry name" value="Nucleotide-diphossugar_trans"/>
</dbReference>
<evidence type="ECO:0000256" key="7">
    <source>
        <dbReference type="ARBA" id="ARBA00044144"/>
    </source>
</evidence>
<dbReference type="CDD" id="cd11558">
    <property type="entry name" value="W2_eIF2B_epsilon"/>
    <property type="match status" value="1"/>
</dbReference>
<keyword evidence="6" id="KW-0687">Ribonucleoprotein</keyword>
<dbReference type="Gene3D" id="3.10.20.10">
    <property type="match status" value="2"/>
</dbReference>
<dbReference type="Pfam" id="PF09724">
    <property type="entry name" value="Dcc1"/>
    <property type="match status" value="1"/>
</dbReference>
<evidence type="ECO:0000256" key="6">
    <source>
        <dbReference type="ARBA" id="ARBA00023274"/>
    </source>
</evidence>
<dbReference type="Gene3D" id="3.90.550.10">
    <property type="entry name" value="Spore Coat Polysaccharide Biosynthesis Protein SpsA, Chain A"/>
    <property type="match status" value="1"/>
</dbReference>
<evidence type="ECO:0000256" key="3">
    <source>
        <dbReference type="ARBA" id="ARBA00009362"/>
    </source>
</evidence>
<dbReference type="GO" id="GO:0005840">
    <property type="term" value="C:ribosome"/>
    <property type="evidence" value="ECO:0007669"/>
    <property type="project" value="UniProtKB-KW"/>
</dbReference>
<dbReference type="SUPFAM" id="SSF53448">
    <property type="entry name" value="Nucleotide-diphospho-sugar transferases"/>
    <property type="match status" value="1"/>
</dbReference>
<dbReference type="GO" id="GO:0003743">
    <property type="term" value="F:translation initiation factor activity"/>
    <property type="evidence" value="ECO:0007669"/>
    <property type="project" value="UniProtKB-KW"/>
</dbReference>
<dbReference type="SUPFAM" id="SSF160374">
    <property type="entry name" value="RplX-like"/>
    <property type="match status" value="1"/>
</dbReference>
<dbReference type="PROSITE" id="PS51363">
    <property type="entry name" value="W2"/>
    <property type="match status" value="1"/>
</dbReference>
<dbReference type="InterPro" id="IPR019128">
    <property type="entry name" value="Dcc1"/>
</dbReference>
<dbReference type="EMBL" id="JNBS01001129">
    <property type="protein sequence ID" value="OQS02440.1"/>
    <property type="molecule type" value="Genomic_DNA"/>
</dbReference>
<dbReference type="GO" id="GO:0031369">
    <property type="term" value="F:translation initiation factor binding"/>
    <property type="evidence" value="ECO:0007669"/>
    <property type="project" value="InterPro"/>
</dbReference>
<dbReference type="FunFam" id="3.10.20.10:FF:000002">
    <property type="entry name" value="60S ribosomal protein L18a"/>
    <property type="match status" value="1"/>
</dbReference>